<evidence type="ECO:0000256" key="1">
    <source>
        <dbReference type="SAM" id="MobiDB-lite"/>
    </source>
</evidence>
<proteinExistence type="predicted"/>
<protein>
    <submittedName>
        <fullName evidence="2">Uncharacterized protein</fullName>
    </submittedName>
</protein>
<keyword evidence="3" id="KW-1185">Reference proteome</keyword>
<dbReference type="EMBL" id="VSRR010037916">
    <property type="protein sequence ID" value="MPC73957.1"/>
    <property type="molecule type" value="Genomic_DNA"/>
</dbReference>
<comment type="caution">
    <text evidence="2">The sequence shown here is derived from an EMBL/GenBank/DDBJ whole genome shotgun (WGS) entry which is preliminary data.</text>
</comment>
<dbReference type="Proteomes" id="UP000324222">
    <property type="component" value="Unassembled WGS sequence"/>
</dbReference>
<accession>A0A5B7HXI5</accession>
<feature type="compositionally biased region" description="Polar residues" evidence="1">
    <location>
        <begin position="70"/>
        <end position="80"/>
    </location>
</feature>
<evidence type="ECO:0000313" key="2">
    <source>
        <dbReference type="EMBL" id="MPC73957.1"/>
    </source>
</evidence>
<gene>
    <name evidence="2" type="ORF">E2C01_068300</name>
</gene>
<dbReference type="AlphaFoldDB" id="A0A5B7HXI5"/>
<name>A0A5B7HXI5_PORTR</name>
<reference evidence="2 3" key="1">
    <citation type="submission" date="2019-05" db="EMBL/GenBank/DDBJ databases">
        <title>Another draft genome of Portunus trituberculatus and its Hox gene families provides insights of decapod evolution.</title>
        <authorList>
            <person name="Jeong J.-H."/>
            <person name="Song I."/>
            <person name="Kim S."/>
            <person name="Choi T."/>
            <person name="Kim D."/>
            <person name="Ryu S."/>
            <person name="Kim W."/>
        </authorList>
    </citation>
    <scope>NUCLEOTIDE SEQUENCE [LARGE SCALE GENOMIC DNA]</scope>
    <source>
        <tissue evidence="2">Muscle</tissue>
    </source>
</reference>
<organism evidence="2 3">
    <name type="scientific">Portunus trituberculatus</name>
    <name type="common">Swimming crab</name>
    <name type="synonym">Neptunus trituberculatus</name>
    <dbReference type="NCBI Taxonomy" id="210409"/>
    <lineage>
        <taxon>Eukaryota</taxon>
        <taxon>Metazoa</taxon>
        <taxon>Ecdysozoa</taxon>
        <taxon>Arthropoda</taxon>
        <taxon>Crustacea</taxon>
        <taxon>Multicrustacea</taxon>
        <taxon>Malacostraca</taxon>
        <taxon>Eumalacostraca</taxon>
        <taxon>Eucarida</taxon>
        <taxon>Decapoda</taxon>
        <taxon>Pleocyemata</taxon>
        <taxon>Brachyura</taxon>
        <taxon>Eubrachyura</taxon>
        <taxon>Portunoidea</taxon>
        <taxon>Portunidae</taxon>
        <taxon>Portuninae</taxon>
        <taxon>Portunus</taxon>
    </lineage>
</organism>
<sequence length="80" mass="8689">MDSQLPSIHSQPVQSFRLTNALTTILHLFPSRAVLLLPYSTCSILASKHLFIPGIPREGKPRKPGRHSVPLSSTTGSKGD</sequence>
<feature type="region of interest" description="Disordered" evidence="1">
    <location>
        <begin position="55"/>
        <end position="80"/>
    </location>
</feature>
<evidence type="ECO:0000313" key="3">
    <source>
        <dbReference type="Proteomes" id="UP000324222"/>
    </source>
</evidence>